<feature type="domain" description="PKD" evidence="6">
    <location>
        <begin position="399"/>
        <end position="452"/>
    </location>
</feature>
<dbReference type="GO" id="GO:0005261">
    <property type="term" value="F:monoatomic cation channel activity"/>
    <property type="evidence" value="ECO:0007669"/>
    <property type="project" value="TreeGrafter"/>
</dbReference>
<comment type="subcellular location">
    <subcellularLocation>
        <location evidence="1">Membrane</location>
        <topology evidence="1">Multi-pass membrane protein</topology>
    </subcellularLocation>
</comment>
<evidence type="ECO:0000256" key="4">
    <source>
        <dbReference type="ARBA" id="ARBA00022989"/>
    </source>
</evidence>
<dbReference type="SUPFAM" id="SSF49299">
    <property type="entry name" value="PKD domain"/>
    <property type="match status" value="4"/>
</dbReference>
<dbReference type="PANTHER" id="PTHR46730">
    <property type="entry name" value="POLYCYSTIN-1"/>
    <property type="match status" value="1"/>
</dbReference>
<proteinExistence type="predicted"/>
<dbReference type="AlphaFoldDB" id="A0A9W9ZKY1"/>
<dbReference type="GO" id="GO:0006816">
    <property type="term" value="P:calcium ion transport"/>
    <property type="evidence" value="ECO:0007669"/>
    <property type="project" value="TreeGrafter"/>
</dbReference>
<dbReference type="InterPro" id="IPR035986">
    <property type="entry name" value="PKD_dom_sf"/>
</dbReference>
<dbReference type="InterPro" id="IPR013783">
    <property type="entry name" value="Ig-like_fold"/>
</dbReference>
<reference evidence="7" key="1">
    <citation type="submission" date="2023-01" db="EMBL/GenBank/DDBJ databases">
        <title>Genome assembly of the deep-sea coral Lophelia pertusa.</title>
        <authorList>
            <person name="Herrera S."/>
            <person name="Cordes E."/>
        </authorList>
    </citation>
    <scope>NUCLEOTIDE SEQUENCE</scope>
    <source>
        <strain evidence="7">USNM1676648</strain>
        <tissue evidence="7">Polyp</tissue>
    </source>
</reference>
<feature type="domain" description="PKD" evidence="6">
    <location>
        <begin position="203"/>
        <end position="268"/>
    </location>
</feature>
<dbReference type="GO" id="GO:0005886">
    <property type="term" value="C:plasma membrane"/>
    <property type="evidence" value="ECO:0007669"/>
    <property type="project" value="TreeGrafter"/>
</dbReference>
<dbReference type="CDD" id="cd00146">
    <property type="entry name" value="PKD"/>
    <property type="match status" value="1"/>
</dbReference>
<dbReference type="EMBL" id="MU825899">
    <property type="protein sequence ID" value="KAJ7383436.1"/>
    <property type="molecule type" value="Genomic_DNA"/>
</dbReference>
<dbReference type="Proteomes" id="UP001163046">
    <property type="component" value="Unassembled WGS sequence"/>
</dbReference>
<sequence>MEEAVIEWTILKGTNVTFTVSTGDGDTEHVFETFTDGFEQSSIRHRYESAGVYEVSINARNDVEADGKNVKCTVYVEDPIANLSLAIPPLRIKNNSQDMYIAVGEIISVEGNITRGTSVSCDFDFGEDVLHGYVSEVFSKTYKYQQPGNYIFSLNCTNRVSNMYRKHSKRIVVQEDETITNLRIVVDVTRKGKHSVFTLMMRTGTAFVCDWTLGDNTAFQTDVSDIEASIYHQYAEEGAYDTNVRCNNRHGIVVAASVAWVQIPIADLTCNSLQRYLITSEEASFNISVQSGSHVTVVAEFENDQRQSVALQEGFLNWTSFILKHFYMSIGSFVVTVNASNLLGDLSTQCRPIVIVQNPLLNITLTSNMTIMKVSENVIFSIKMSVPSHSLPTNASCSWTFGDNSSVHGMPLIFKHGETVILHRYLSPGKFVIYVSCSNEVSRIGLNTTVTVLKLIKPSMKVCLNCNHSTDILGISYRRYFTLGDKVMFVVTSQDFDLTYHWEMTKYGSLEITKKPFHIVTLTKTGVFTASVFGR</sequence>
<evidence type="ECO:0000259" key="6">
    <source>
        <dbReference type="PROSITE" id="PS50093"/>
    </source>
</evidence>
<evidence type="ECO:0000256" key="3">
    <source>
        <dbReference type="ARBA" id="ARBA00022737"/>
    </source>
</evidence>
<dbReference type="Pfam" id="PF00801">
    <property type="entry name" value="PKD"/>
    <property type="match status" value="2"/>
</dbReference>
<name>A0A9W9ZKY1_9CNID</name>
<evidence type="ECO:0000256" key="5">
    <source>
        <dbReference type="ARBA" id="ARBA00023136"/>
    </source>
</evidence>
<evidence type="ECO:0000313" key="7">
    <source>
        <dbReference type="EMBL" id="KAJ7383436.1"/>
    </source>
</evidence>
<dbReference type="InterPro" id="IPR000601">
    <property type="entry name" value="PKD_dom"/>
</dbReference>
<dbReference type="OrthoDB" id="6022660at2759"/>
<dbReference type="SMART" id="SM00089">
    <property type="entry name" value="PKD"/>
    <property type="match status" value="4"/>
</dbReference>
<keyword evidence="4" id="KW-1133">Transmembrane helix</keyword>
<protein>
    <recommendedName>
        <fullName evidence="6">PKD domain-containing protein</fullName>
    </recommendedName>
</protein>
<dbReference type="Gene3D" id="2.60.40.10">
    <property type="entry name" value="Immunoglobulins"/>
    <property type="match status" value="2"/>
</dbReference>
<dbReference type="PANTHER" id="PTHR46730:SF1">
    <property type="entry name" value="PLAT DOMAIN-CONTAINING PROTEIN"/>
    <property type="match status" value="1"/>
</dbReference>
<keyword evidence="5" id="KW-0472">Membrane</keyword>
<feature type="domain" description="PKD" evidence="6">
    <location>
        <begin position="13"/>
        <end position="63"/>
    </location>
</feature>
<gene>
    <name evidence="7" type="ORF">OS493_028112</name>
</gene>
<keyword evidence="2" id="KW-0812">Transmembrane</keyword>
<evidence type="ECO:0000256" key="2">
    <source>
        <dbReference type="ARBA" id="ARBA00022692"/>
    </source>
</evidence>
<accession>A0A9W9ZKY1</accession>
<comment type="caution">
    <text evidence="7">The sequence shown here is derived from an EMBL/GenBank/DDBJ whole genome shotgun (WGS) entry which is preliminary data.</text>
</comment>
<keyword evidence="3" id="KW-0677">Repeat</keyword>
<dbReference type="PROSITE" id="PS50093">
    <property type="entry name" value="PKD"/>
    <property type="match status" value="3"/>
</dbReference>
<organism evidence="7 8">
    <name type="scientific">Desmophyllum pertusum</name>
    <dbReference type="NCBI Taxonomy" id="174260"/>
    <lineage>
        <taxon>Eukaryota</taxon>
        <taxon>Metazoa</taxon>
        <taxon>Cnidaria</taxon>
        <taxon>Anthozoa</taxon>
        <taxon>Hexacorallia</taxon>
        <taxon>Scleractinia</taxon>
        <taxon>Caryophylliina</taxon>
        <taxon>Caryophylliidae</taxon>
        <taxon>Desmophyllum</taxon>
    </lineage>
</organism>
<dbReference type="InterPro" id="IPR022409">
    <property type="entry name" value="PKD/Chitinase_dom"/>
</dbReference>
<evidence type="ECO:0000256" key="1">
    <source>
        <dbReference type="ARBA" id="ARBA00004141"/>
    </source>
</evidence>
<evidence type="ECO:0000313" key="8">
    <source>
        <dbReference type="Proteomes" id="UP001163046"/>
    </source>
</evidence>
<keyword evidence="8" id="KW-1185">Reference proteome</keyword>